<organism evidence="2 3">
    <name type="scientific">Mameliella alba</name>
    <dbReference type="NCBI Taxonomy" id="561184"/>
    <lineage>
        <taxon>Bacteria</taxon>
        <taxon>Pseudomonadati</taxon>
        <taxon>Pseudomonadota</taxon>
        <taxon>Alphaproteobacteria</taxon>
        <taxon>Rhodobacterales</taxon>
        <taxon>Roseobacteraceae</taxon>
        <taxon>Mameliella</taxon>
    </lineage>
</organism>
<dbReference type="RefSeq" id="WP_043144427.1">
    <property type="nucleotide sequence ID" value="NZ_JSUQ01000016.1"/>
</dbReference>
<dbReference type="EMBL" id="JSUQ01000016">
    <property type="protein sequence ID" value="KHQ51612.1"/>
    <property type="molecule type" value="Genomic_DNA"/>
</dbReference>
<accession>A0A0B3RU44</accession>
<feature type="domain" description="MaoC-like" evidence="1">
    <location>
        <begin position="14"/>
        <end position="123"/>
    </location>
</feature>
<dbReference type="PANTHER" id="PTHR42993:SF1">
    <property type="entry name" value="MAOC-LIKE DEHYDRATASE DOMAIN-CONTAINING PROTEIN"/>
    <property type="match status" value="1"/>
</dbReference>
<dbReference type="InterPro" id="IPR029069">
    <property type="entry name" value="HotDog_dom_sf"/>
</dbReference>
<dbReference type="SUPFAM" id="SSF54637">
    <property type="entry name" value="Thioesterase/thiol ester dehydrase-isomerase"/>
    <property type="match status" value="1"/>
</dbReference>
<evidence type="ECO:0000313" key="2">
    <source>
        <dbReference type="EMBL" id="KHQ51612.1"/>
    </source>
</evidence>
<dbReference type="OrthoDB" id="9801735at2"/>
<gene>
    <name evidence="2" type="ORF">OA50_03774</name>
</gene>
<keyword evidence="3" id="KW-1185">Reference proteome</keyword>
<evidence type="ECO:0000313" key="3">
    <source>
        <dbReference type="Proteomes" id="UP000030960"/>
    </source>
</evidence>
<dbReference type="CDD" id="cd03450">
    <property type="entry name" value="NodN"/>
    <property type="match status" value="1"/>
</dbReference>
<protein>
    <submittedName>
        <fullName evidence="2">ZbpA protein</fullName>
    </submittedName>
</protein>
<dbReference type="PANTHER" id="PTHR42993">
    <property type="entry name" value="MAOC-LIKE DEHYDRATASE DOMAIN-CONTAINING PROTEIN"/>
    <property type="match status" value="1"/>
</dbReference>
<proteinExistence type="predicted"/>
<dbReference type="AlphaFoldDB" id="A0A0B3RU44"/>
<dbReference type="Pfam" id="PF01575">
    <property type="entry name" value="MaoC_dehydratas"/>
    <property type="match status" value="1"/>
</dbReference>
<dbReference type="InterPro" id="IPR002539">
    <property type="entry name" value="MaoC-like_dom"/>
</dbReference>
<evidence type="ECO:0000259" key="1">
    <source>
        <dbReference type="Pfam" id="PF01575"/>
    </source>
</evidence>
<sequence>MRTVDHARDLADLAGTELGKSDWVTITQQMITDFANLTGDDHWIHVDTARAAREMPGGRTIAHGLMVLSLVPGLQRQVFSIRNRGKGLNYGYDRIRFIAPIPVDSRVRLVQSLVEATPHKAGTRIVTEAEIQIENLDRPAIVARNVLLIEDPA</sequence>
<comment type="caution">
    <text evidence="2">The sequence shown here is derived from an EMBL/GenBank/DDBJ whole genome shotgun (WGS) entry which is preliminary data.</text>
</comment>
<dbReference type="InterPro" id="IPR039375">
    <property type="entry name" value="NodN-like"/>
</dbReference>
<dbReference type="Proteomes" id="UP000030960">
    <property type="component" value="Unassembled WGS sequence"/>
</dbReference>
<reference evidence="2 3" key="1">
    <citation type="submission" date="2014-10" db="EMBL/GenBank/DDBJ databases">
        <title>Genome sequence of Ponticoccus sp. strain UMTAT08 isolated from clonal culture of toxic dinoflagellate Alexandrium tamiyavanichii.</title>
        <authorList>
            <person name="Gan H.Y."/>
            <person name="Muhd D.-D."/>
            <person name="Mohd Noor M.E."/>
            <person name="Yeong Y.S."/>
            <person name="Usup G."/>
        </authorList>
    </citation>
    <scope>NUCLEOTIDE SEQUENCE [LARGE SCALE GENOMIC DNA]</scope>
    <source>
        <strain evidence="2 3">UMTAT08</strain>
    </source>
</reference>
<dbReference type="Gene3D" id="3.10.129.10">
    <property type="entry name" value="Hotdog Thioesterase"/>
    <property type="match status" value="1"/>
</dbReference>
<name>A0A0B3RU44_9RHOB</name>